<reference evidence="1" key="2">
    <citation type="submission" date="2021-04" db="EMBL/GenBank/DDBJ databases">
        <title>Isolation and genomic analysis of the ibuprofen-degrading bacterium Sphingomonas strain MPO218.</title>
        <authorList>
            <person name="Aulestia M."/>
            <person name="Flores A."/>
            <person name="Mangas E.L."/>
            <person name="Perez-Pulido A.J."/>
            <person name="Santero E."/>
            <person name="Camacho E.M."/>
        </authorList>
    </citation>
    <scope>NUCLEOTIDE SEQUENCE</scope>
    <source>
        <strain evidence="1">MPO218</strain>
    </source>
</reference>
<dbReference type="OMA" id="MTAMMYR"/>
<sequence length="56" mass="6656">MTAMMYRLSVIHHKLDAEIRRELKRRIPDSIRLLRLKKLRLMVKDRLAGNMRGALA</sequence>
<evidence type="ECO:0000313" key="2">
    <source>
        <dbReference type="Proteomes" id="UP000664914"/>
    </source>
</evidence>
<name>A0A975D3W0_9SPHN</name>
<dbReference type="EMBL" id="CP059319">
    <property type="protein sequence ID" value="QTH22178.1"/>
    <property type="molecule type" value="Genomic_DNA"/>
</dbReference>
<protein>
    <submittedName>
        <fullName evidence="1">DUF465 domain-containing protein</fullName>
    </submittedName>
</protein>
<accession>A0A975D3W0</accession>
<dbReference type="Proteomes" id="UP000664914">
    <property type="component" value="Chromosome"/>
</dbReference>
<dbReference type="Pfam" id="PF04325">
    <property type="entry name" value="DUF465"/>
    <property type="match status" value="1"/>
</dbReference>
<gene>
    <name evidence="1" type="ORF">HRJ34_01175</name>
</gene>
<dbReference type="InterPro" id="IPR038444">
    <property type="entry name" value="DUF465_sf"/>
</dbReference>
<dbReference type="InterPro" id="IPR007420">
    <property type="entry name" value="DUF465"/>
</dbReference>
<dbReference type="Gene3D" id="6.10.280.50">
    <property type="match status" value="1"/>
</dbReference>
<evidence type="ECO:0000313" key="1">
    <source>
        <dbReference type="EMBL" id="QTH22178.1"/>
    </source>
</evidence>
<dbReference type="AlphaFoldDB" id="A0A975D3W0"/>
<reference evidence="1" key="1">
    <citation type="submission" date="2020-07" db="EMBL/GenBank/DDBJ databases">
        <authorList>
            <person name="Camacho E."/>
        </authorList>
    </citation>
    <scope>NUCLEOTIDE SEQUENCE</scope>
    <source>
        <strain evidence="1">MPO218</strain>
    </source>
</reference>
<proteinExistence type="predicted"/>
<organism evidence="1 2">
    <name type="scientific">Rhizorhabdus wittichii</name>
    <dbReference type="NCBI Taxonomy" id="160791"/>
    <lineage>
        <taxon>Bacteria</taxon>
        <taxon>Pseudomonadati</taxon>
        <taxon>Pseudomonadota</taxon>
        <taxon>Alphaproteobacteria</taxon>
        <taxon>Sphingomonadales</taxon>
        <taxon>Sphingomonadaceae</taxon>
        <taxon>Rhizorhabdus</taxon>
    </lineage>
</organism>